<sequence length="132" mass="14033">MTEPVWLSLAEILYIHEQSIAGFGGLDGLRDEGLLQSAIARPQQLFSYGEPPPDLADLAAALATGLAKNHPFLDGNKRTAFMAAAVFLSVNGLYLDATEAEAEEMMVAVASGSVEGPAFAAWLRERSRSLPA</sequence>
<dbReference type="InterPro" id="IPR036597">
    <property type="entry name" value="Fido-like_dom_sf"/>
</dbReference>
<evidence type="ECO:0000313" key="2">
    <source>
        <dbReference type="EMBL" id="KZD04878.1"/>
    </source>
</evidence>
<dbReference type="Gene3D" id="1.20.120.1870">
    <property type="entry name" value="Fic/DOC protein, Fido domain"/>
    <property type="match status" value="1"/>
</dbReference>
<dbReference type="STRING" id="580166.AUP43_12105"/>
<comment type="caution">
    <text evidence="2">The sequence shown here is derived from an EMBL/GenBank/DDBJ whole genome shotgun (WGS) entry which is preliminary data.</text>
</comment>
<evidence type="ECO:0000313" key="3">
    <source>
        <dbReference type="Proteomes" id="UP000076400"/>
    </source>
</evidence>
<dbReference type="Pfam" id="PF02661">
    <property type="entry name" value="Fic"/>
    <property type="match status" value="1"/>
</dbReference>
<dbReference type="RefSeq" id="WP_067558385.1">
    <property type="nucleotide sequence ID" value="NZ_LPXN01000134.1"/>
</dbReference>
<dbReference type="PIRSF" id="PIRSF018297">
    <property type="entry name" value="Doc"/>
    <property type="match status" value="1"/>
</dbReference>
<organism evidence="2 3">
    <name type="scientific">Oceanibaculum pacificum</name>
    <dbReference type="NCBI Taxonomy" id="580166"/>
    <lineage>
        <taxon>Bacteria</taxon>
        <taxon>Pseudomonadati</taxon>
        <taxon>Pseudomonadota</taxon>
        <taxon>Alphaproteobacteria</taxon>
        <taxon>Rhodospirillales</taxon>
        <taxon>Oceanibaculaceae</taxon>
        <taxon>Oceanibaculum</taxon>
    </lineage>
</organism>
<proteinExistence type="predicted"/>
<keyword evidence="3" id="KW-1185">Reference proteome</keyword>
<dbReference type="EMBL" id="LPXN01000134">
    <property type="protein sequence ID" value="KZD04878.1"/>
    <property type="molecule type" value="Genomic_DNA"/>
</dbReference>
<evidence type="ECO:0000259" key="1">
    <source>
        <dbReference type="PROSITE" id="PS51459"/>
    </source>
</evidence>
<dbReference type="Proteomes" id="UP000076400">
    <property type="component" value="Unassembled WGS sequence"/>
</dbReference>
<dbReference type="InterPro" id="IPR006440">
    <property type="entry name" value="Doc"/>
</dbReference>
<feature type="domain" description="Fido" evidence="1">
    <location>
        <begin position="7"/>
        <end position="125"/>
    </location>
</feature>
<reference evidence="2 3" key="1">
    <citation type="submission" date="2015-12" db="EMBL/GenBank/DDBJ databases">
        <title>Genome sequence of Oceanibaculum pacificum MCCC 1A02656.</title>
        <authorList>
            <person name="Lu L."/>
            <person name="Lai Q."/>
            <person name="Shao Z."/>
            <person name="Qian P."/>
        </authorList>
    </citation>
    <scope>NUCLEOTIDE SEQUENCE [LARGE SCALE GENOMIC DNA]</scope>
    <source>
        <strain evidence="2 3">MCCC 1A02656</strain>
    </source>
</reference>
<accession>A0A154VUJ5</accession>
<dbReference type="SUPFAM" id="SSF140931">
    <property type="entry name" value="Fic-like"/>
    <property type="match status" value="1"/>
</dbReference>
<dbReference type="GO" id="GO:0016301">
    <property type="term" value="F:kinase activity"/>
    <property type="evidence" value="ECO:0007669"/>
    <property type="project" value="InterPro"/>
</dbReference>
<dbReference type="AlphaFoldDB" id="A0A154VUJ5"/>
<dbReference type="PANTHER" id="PTHR39426:SF1">
    <property type="entry name" value="HOMOLOGY TO DEATH-ON-CURING PROTEIN OF PHAGE P1"/>
    <property type="match status" value="1"/>
</dbReference>
<dbReference type="PANTHER" id="PTHR39426">
    <property type="entry name" value="HOMOLOGY TO DEATH-ON-CURING PROTEIN OF PHAGE P1"/>
    <property type="match status" value="1"/>
</dbReference>
<name>A0A154VUJ5_9PROT</name>
<dbReference type="NCBIfam" id="TIGR01550">
    <property type="entry name" value="DOC_P1"/>
    <property type="match status" value="1"/>
</dbReference>
<dbReference type="InterPro" id="IPR003812">
    <property type="entry name" value="Fido"/>
</dbReference>
<dbReference type="OrthoDB" id="9802752at2"/>
<gene>
    <name evidence="2" type="ORF">AUP43_12105</name>
</gene>
<protein>
    <submittedName>
        <fullName evidence="2">Death-on-curing protein</fullName>
    </submittedName>
</protein>
<dbReference type="PROSITE" id="PS51459">
    <property type="entry name" value="FIDO"/>
    <property type="match status" value="1"/>
</dbReference>
<dbReference type="InterPro" id="IPR053737">
    <property type="entry name" value="Type_II_TA_Toxin"/>
</dbReference>